<comment type="caution">
    <text evidence="3">The sequence shown here is derived from an EMBL/GenBank/DDBJ whole genome shotgun (WGS) entry which is preliminary data.</text>
</comment>
<evidence type="ECO:0000256" key="1">
    <source>
        <dbReference type="SAM" id="Phobius"/>
    </source>
</evidence>
<name>A0A6B1D2N8_9CHLR</name>
<accession>A0A6B1D2N8</accession>
<feature type="transmembrane region" description="Helical" evidence="1">
    <location>
        <begin position="90"/>
        <end position="117"/>
    </location>
</feature>
<protein>
    <recommendedName>
        <fullName evidence="2">DUF7847 domain-containing protein</fullName>
    </recommendedName>
</protein>
<feature type="transmembrane region" description="Helical" evidence="1">
    <location>
        <begin position="152"/>
        <end position="175"/>
    </location>
</feature>
<sequence length="289" mass="31046">MTFGKLLGRAISLYPTHRGIFLRTAAIFYLPVTALAILFVKDAVTSTLFLTMVFPVEAIMSLSLISLCVELLHGRPLAVKTAVRHGLRRLLANIGMILAASAAYIGVVIVLAIPIWVGLVKTDIALGEILDAFSGPPGPADIEAIMKVLDDVLLGGIGLCLSGVLAVIVLSYLSARWMAAEVALMVEETGPLDSLARSWNLSRGYILRTVGYLLLLAIPLGIVAGLFGVLIDFVVFPMIPAIDESSRAGFSSAASMLLTIITTPFYVSAIVLYYFDLRVRKEKYSFGVV</sequence>
<keyword evidence="1" id="KW-1133">Transmembrane helix</keyword>
<dbReference type="InterPro" id="IPR057169">
    <property type="entry name" value="DUF7847"/>
</dbReference>
<evidence type="ECO:0000259" key="2">
    <source>
        <dbReference type="Pfam" id="PF25231"/>
    </source>
</evidence>
<organism evidence="3">
    <name type="scientific">Caldilineaceae bacterium SB0661_bin_32</name>
    <dbReference type="NCBI Taxonomy" id="2605255"/>
    <lineage>
        <taxon>Bacteria</taxon>
        <taxon>Bacillati</taxon>
        <taxon>Chloroflexota</taxon>
        <taxon>Caldilineae</taxon>
        <taxon>Caldilineales</taxon>
        <taxon>Caldilineaceae</taxon>
    </lineage>
</organism>
<feature type="transmembrane region" description="Helical" evidence="1">
    <location>
        <begin position="20"/>
        <end position="40"/>
    </location>
</feature>
<reference evidence="3" key="1">
    <citation type="submission" date="2019-09" db="EMBL/GenBank/DDBJ databases">
        <title>Characterisation of the sponge microbiome using genome-centric metagenomics.</title>
        <authorList>
            <person name="Engelberts J.P."/>
            <person name="Robbins S.J."/>
            <person name="De Goeij J.M."/>
            <person name="Aranda M."/>
            <person name="Bell S.C."/>
            <person name="Webster N.S."/>
        </authorList>
    </citation>
    <scope>NUCLEOTIDE SEQUENCE</scope>
    <source>
        <strain evidence="3">SB0661_bin_32</strain>
    </source>
</reference>
<gene>
    <name evidence="3" type="ORF">F4X14_02540</name>
</gene>
<proteinExistence type="predicted"/>
<dbReference type="EMBL" id="VXMH01000014">
    <property type="protein sequence ID" value="MYC93824.1"/>
    <property type="molecule type" value="Genomic_DNA"/>
</dbReference>
<dbReference type="Pfam" id="PF25231">
    <property type="entry name" value="DUF7847"/>
    <property type="match status" value="1"/>
</dbReference>
<keyword evidence="1" id="KW-0812">Transmembrane</keyword>
<feature type="domain" description="DUF7847" evidence="2">
    <location>
        <begin position="7"/>
        <end position="269"/>
    </location>
</feature>
<feature type="transmembrane region" description="Helical" evidence="1">
    <location>
        <begin position="212"/>
        <end position="236"/>
    </location>
</feature>
<feature type="transmembrane region" description="Helical" evidence="1">
    <location>
        <begin position="46"/>
        <end position="69"/>
    </location>
</feature>
<feature type="transmembrane region" description="Helical" evidence="1">
    <location>
        <begin position="256"/>
        <end position="275"/>
    </location>
</feature>
<dbReference type="AlphaFoldDB" id="A0A6B1D2N8"/>
<evidence type="ECO:0000313" key="3">
    <source>
        <dbReference type="EMBL" id="MYC93824.1"/>
    </source>
</evidence>
<keyword evidence="1" id="KW-0472">Membrane</keyword>